<dbReference type="HOGENOM" id="CLU_2956331_0_0_9"/>
<organism evidence="2 3">
    <name type="scientific">Paenibacillus stellifer</name>
    <dbReference type="NCBI Taxonomy" id="169760"/>
    <lineage>
        <taxon>Bacteria</taxon>
        <taxon>Bacillati</taxon>
        <taxon>Bacillota</taxon>
        <taxon>Bacilli</taxon>
        <taxon>Bacillales</taxon>
        <taxon>Paenibacillaceae</taxon>
        <taxon>Paenibacillus</taxon>
    </lineage>
</organism>
<accession>A0A089LTN5</accession>
<dbReference type="KEGG" id="pste:PSTEL_10625"/>
<evidence type="ECO:0000313" key="3">
    <source>
        <dbReference type="Proteomes" id="UP000029507"/>
    </source>
</evidence>
<reference evidence="2 3" key="1">
    <citation type="submission" date="2014-08" db="EMBL/GenBank/DDBJ databases">
        <title>Comparative genomics of the Paenibacillus odorifer group.</title>
        <authorList>
            <person name="den Bakker H.C."/>
            <person name="Tsai Y.-C."/>
            <person name="Martin N."/>
            <person name="Korlach J."/>
            <person name="Wiedmann M."/>
        </authorList>
    </citation>
    <scope>NUCLEOTIDE SEQUENCE [LARGE SCALE GENOMIC DNA]</scope>
    <source>
        <strain evidence="2 3">DSM 14472</strain>
    </source>
</reference>
<keyword evidence="1" id="KW-1133">Transmembrane helix</keyword>
<evidence type="ECO:0000313" key="2">
    <source>
        <dbReference type="EMBL" id="AIQ63470.1"/>
    </source>
</evidence>
<keyword evidence="3" id="KW-1185">Reference proteome</keyword>
<keyword evidence="1" id="KW-0472">Membrane</keyword>
<sequence length="59" mass="6899">MDPNTLLNEPRDFQPKNLIPEVLQVIFFEVIYSVIHALLLDVLYIPFILLSKRVRSVFA</sequence>
<keyword evidence="1" id="KW-0812">Transmembrane</keyword>
<dbReference type="EMBL" id="CP009286">
    <property type="protein sequence ID" value="AIQ63470.1"/>
    <property type="molecule type" value="Genomic_DNA"/>
</dbReference>
<proteinExistence type="predicted"/>
<dbReference type="AlphaFoldDB" id="A0A089LTN5"/>
<gene>
    <name evidence="2" type="ORF">PSTEL_10625</name>
</gene>
<evidence type="ECO:0000256" key="1">
    <source>
        <dbReference type="SAM" id="Phobius"/>
    </source>
</evidence>
<dbReference type="Proteomes" id="UP000029507">
    <property type="component" value="Chromosome"/>
</dbReference>
<feature type="transmembrane region" description="Helical" evidence="1">
    <location>
        <begin position="30"/>
        <end position="50"/>
    </location>
</feature>
<protein>
    <submittedName>
        <fullName evidence="2">Uncharacterized protein</fullName>
    </submittedName>
</protein>
<name>A0A089LTN5_9BACL</name>